<sequence>MDRRLIDYKPELEIPPRRGASVNPATAWREDHGEMAFAARLLEAESPAALAAALTDLVGRAGGHGPIARPLMGVLQRSARMVFPVNATRAPGDLKRKAAAIFGMELEGLSPEDKEFEVARRFVRLAGDTVEEARRRPAQEPGQAVQLALLHAARRHAPGLLRQRAQTAVPQAGRWQRQGNLIVVLEC</sequence>
<dbReference type="AlphaFoldDB" id="A0A6I3SWV5"/>
<reference evidence="1" key="4">
    <citation type="submission" date="2024-05" db="EMBL/GenBank/DDBJ databases">
        <authorList>
            <person name="Sun Q."/>
            <person name="Zhou Y."/>
        </authorList>
    </citation>
    <scope>NUCLEOTIDE SEQUENCE</scope>
    <source>
        <strain evidence="1">CGMCC 1.15931</strain>
    </source>
</reference>
<evidence type="ECO:0000313" key="1">
    <source>
        <dbReference type="EMBL" id="GGC11518.1"/>
    </source>
</evidence>
<dbReference type="Proteomes" id="UP000430634">
    <property type="component" value="Unassembled WGS sequence"/>
</dbReference>
<reference evidence="2 3" key="3">
    <citation type="submission" date="2019-11" db="EMBL/GenBank/DDBJ databases">
        <title>Type strains purchased from KCTC, JCM and DSMZ.</title>
        <authorList>
            <person name="Lu H."/>
        </authorList>
    </citation>
    <scope>NUCLEOTIDE SEQUENCE [LARGE SCALE GENOMIC DNA]</scope>
    <source>
        <strain evidence="2 3">KCTC 52429</strain>
    </source>
</reference>
<dbReference type="RefSeq" id="WP_155470506.1">
    <property type="nucleotide sequence ID" value="NZ_BMKG01000015.1"/>
</dbReference>
<evidence type="ECO:0000313" key="3">
    <source>
        <dbReference type="Proteomes" id="UP000430634"/>
    </source>
</evidence>
<name>A0A6I3SWV5_9BURK</name>
<protein>
    <submittedName>
        <fullName evidence="2">Uncharacterized protein</fullName>
    </submittedName>
</protein>
<gene>
    <name evidence="1" type="ORF">GCM10011572_36150</name>
    <name evidence="2" type="ORF">GM672_10625</name>
</gene>
<dbReference type="EMBL" id="WNKZ01000024">
    <property type="protein sequence ID" value="MTV53185.1"/>
    <property type="molecule type" value="Genomic_DNA"/>
</dbReference>
<dbReference type="OrthoDB" id="883703at2"/>
<reference evidence="1" key="1">
    <citation type="journal article" date="2014" name="Int. J. Syst. Evol. Microbiol.">
        <title>Complete genome of a new Firmicutes species belonging to the dominant human colonic microbiota ('Ruminococcus bicirculans') reveals two chromosomes and a selective capacity to utilize plant glucans.</title>
        <authorList>
            <consortium name="NISC Comparative Sequencing Program"/>
            <person name="Wegmann U."/>
            <person name="Louis P."/>
            <person name="Goesmann A."/>
            <person name="Henrissat B."/>
            <person name="Duncan S.H."/>
            <person name="Flint H.J."/>
        </authorList>
    </citation>
    <scope>NUCLEOTIDE SEQUENCE</scope>
    <source>
        <strain evidence="1">CGMCC 1.15931</strain>
    </source>
</reference>
<evidence type="ECO:0000313" key="2">
    <source>
        <dbReference type="EMBL" id="MTV53185.1"/>
    </source>
</evidence>
<organism evidence="2 3">
    <name type="scientific">Pseudoduganella buxea</name>
    <dbReference type="NCBI Taxonomy" id="1949069"/>
    <lineage>
        <taxon>Bacteria</taxon>
        <taxon>Pseudomonadati</taxon>
        <taxon>Pseudomonadota</taxon>
        <taxon>Betaproteobacteria</taxon>
        <taxon>Burkholderiales</taxon>
        <taxon>Oxalobacteraceae</taxon>
        <taxon>Telluria group</taxon>
        <taxon>Pseudoduganella</taxon>
    </lineage>
</organism>
<comment type="caution">
    <text evidence="2">The sequence shown here is derived from an EMBL/GenBank/DDBJ whole genome shotgun (WGS) entry which is preliminary data.</text>
</comment>
<dbReference type="EMBL" id="BMKG01000015">
    <property type="protein sequence ID" value="GGC11518.1"/>
    <property type="molecule type" value="Genomic_DNA"/>
</dbReference>
<reference evidence="4" key="2">
    <citation type="journal article" date="2019" name="Int. J. Syst. Evol. Microbiol.">
        <title>The Global Catalogue of Microorganisms (GCM) 10K type strain sequencing project: providing services to taxonomists for standard genome sequencing and annotation.</title>
        <authorList>
            <consortium name="The Broad Institute Genomics Platform"/>
            <consortium name="The Broad Institute Genome Sequencing Center for Infectious Disease"/>
            <person name="Wu L."/>
            <person name="Ma J."/>
        </authorList>
    </citation>
    <scope>NUCLEOTIDE SEQUENCE [LARGE SCALE GENOMIC DNA]</scope>
    <source>
        <strain evidence="4">CGMCC 1.15931</strain>
    </source>
</reference>
<keyword evidence="4" id="KW-1185">Reference proteome</keyword>
<dbReference type="Proteomes" id="UP000622638">
    <property type="component" value="Unassembled WGS sequence"/>
</dbReference>
<evidence type="ECO:0000313" key="4">
    <source>
        <dbReference type="Proteomes" id="UP000622638"/>
    </source>
</evidence>
<proteinExistence type="predicted"/>
<accession>A0A6I3SWV5</accession>